<sequence>MSDVLTVVSYNVRSLRDDRDALVRVIRAARPDVLCLQEAPRGPSWRRRREALAHDAGMSVAAGGRVGGVCVLAGPGVRVVRGQGERLRWIPGLEWRALALAIVEKEGARFAVGSAHLDLVPRARLRHAAQIVQILDDAARTSGAKAVLAVDVNERPGEPVWTYLADRFTDGHARAPRGEGRTFPARDPAMRIDAIFVDHGLAVLACGGAEAAARQDLRHASDHLPVVADVAPV</sequence>
<dbReference type="SUPFAM" id="SSF56219">
    <property type="entry name" value="DNase I-like"/>
    <property type="match status" value="1"/>
</dbReference>
<feature type="domain" description="Endonuclease/exonuclease/phosphatase" evidence="1">
    <location>
        <begin position="8"/>
        <end position="223"/>
    </location>
</feature>
<dbReference type="Proteomes" id="UP000630097">
    <property type="component" value="Unassembled WGS sequence"/>
</dbReference>
<dbReference type="GO" id="GO:0003824">
    <property type="term" value="F:catalytic activity"/>
    <property type="evidence" value="ECO:0007669"/>
    <property type="project" value="InterPro"/>
</dbReference>
<organism evidence="2 3">
    <name type="scientific">Planotetraspora kaengkrachanensis</name>
    <dbReference type="NCBI Taxonomy" id="575193"/>
    <lineage>
        <taxon>Bacteria</taxon>
        <taxon>Bacillati</taxon>
        <taxon>Actinomycetota</taxon>
        <taxon>Actinomycetes</taxon>
        <taxon>Streptosporangiales</taxon>
        <taxon>Streptosporangiaceae</taxon>
        <taxon>Planotetraspora</taxon>
    </lineage>
</organism>
<protein>
    <recommendedName>
        <fullName evidence="1">Endonuclease/exonuclease/phosphatase domain-containing protein</fullName>
    </recommendedName>
</protein>
<dbReference type="InterPro" id="IPR036691">
    <property type="entry name" value="Endo/exonu/phosph_ase_sf"/>
</dbReference>
<proteinExistence type="predicted"/>
<dbReference type="AlphaFoldDB" id="A0A8J3LQV2"/>
<gene>
    <name evidence="2" type="ORF">Pka01_02690</name>
</gene>
<accession>A0A8J3LQV2</accession>
<dbReference type="InterPro" id="IPR005135">
    <property type="entry name" value="Endo/exonuclease/phosphatase"/>
</dbReference>
<dbReference type="EMBL" id="BONV01000001">
    <property type="protein sequence ID" value="GIG77142.1"/>
    <property type="molecule type" value="Genomic_DNA"/>
</dbReference>
<evidence type="ECO:0000313" key="2">
    <source>
        <dbReference type="EMBL" id="GIG77142.1"/>
    </source>
</evidence>
<dbReference type="Gene3D" id="3.60.10.10">
    <property type="entry name" value="Endonuclease/exonuclease/phosphatase"/>
    <property type="match status" value="1"/>
</dbReference>
<evidence type="ECO:0000313" key="3">
    <source>
        <dbReference type="Proteomes" id="UP000630097"/>
    </source>
</evidence>
<keyword evidence="3" id="KW-1185">Reference proteome</keyword>
<dbReference type="RefSeq" id="WP_203880648.1">
    <property type="nucleotide sequence ID" value="NZ_BAABHH010000001.1"/>
</dbReference>
<name>A0A8J3LQV2_9ACTN</name>
<evidence type="ECO:0000259" key="1">
    <source>
        <dbReference type="Pfam" id="PF03372"/>
    </source>
</evidence>
<comment type="caution">
    <text evidence="2">The sequence shown here is derived from an EMBL/GenBank/DDBJ whole genome shotgun (WGS) entry which is preliminary data.</text>
</comment>
<dbReference type="Pfam" id="PF03372">
    <property type="entry name" value="Exo_endo_phos"/>
    <property type="match status" value="1"/>
</dbReference>
<reference evidence="2 3" key="1">
    <citation type="submission" date="2021-01" db="EMBL/GenBank/DDBJ databases">
        <title>Whole genome shotgun sequence of Planotetraspora kaengkrachanensis NBRC 104272.</title>
        <authorList>
            <person name="Komaki H."/>
            <person name="Tamura T."/>
        </authorList>
    </citation>
    <scope>NUCLEOTIDE SEQUENCE [LARGE SCALE GENOMIC DNA]</scope>
    <source>
        <strain evidence="2 3">NBRC 104272</strain>
    </source>
</reference>